<keyword evidence="3" id="KW-0736">Signalosome</keyword>
<dbReference type="GO" id="GO:0005737">
    <property type="term" value="C:cytoplasm"/>
    <property type="evidence" value="ECO:0007669"/>
    <property type="project" value="UniProtKB-SubCell"/>
</dbReference>
<evidence type="ECO:0000256" key="1">
    <source>
        <dbReference type="ARBA" id="ARBA00010893"/>
    </source>
</evidence>
<evidence type="ECO:0000256" key="2">
    <source>
        <dbReference type="ARBA" id="ARBA00014871"/>
    </source>
</evidence>
<keyword evidence="7" id="KW-1185">Reference proteome</keyword>
<name>A0A6A4WQ56_AMPAM</name>
<dbReference type="Pfam" id="PF13012">
    <property type="entry name" value="MitMem_reg"/>
    <property type="match status" value="1"/>
</dbReference>
<feature type="domain" description="MPN" evidence="5">
    <location>
        <begin position="44"/>
        <end position="177"/>
    </location>
</feature>
<protein>
    <recommendedName>
        <fullName evidence="2 3">COP9 signalosome complex subunit 6</fullName>
    </recommendedName>
</protein>
<organism evidence="6 7">
    <name type="scientific">Amphibalanus amphitrite</name>
    <name type="common">Striped barnacle</name>
    <name type="synonym">Balanus amphitrite</name>
    <dbReference type="NCBI Taxonomy" id="1232801"/>
    <lineage>
        <taxon>Eukaryota</taxon>
        <taxon>Metazoa</taxon>
        <taxon>Ecdysozoa</taxon>
        <taxon>Arthropoda</taxon>
        <taxon>Crustacea</taxon>
        <taxon>Multicrustacea</taxon>
        <taxon>Cirripedia</taxon>
        <taxon>Thoracica</taxon>
        <taxon>Thoracicalcarea</taxon>
        <taxon>Balanomorpha</taxon>
        <taxon>Balanoidea</taxon>
        <taxon>Balanidae</taxon>
        <taxon>Amphibalaninae</taxon>
        <taxon>Amphibalanus</taxon>
    </lineage>
</organism>
<proteinExistence type="inferred from homology"/>
<evidence type="ECO:0000313" key="6">
    <source>
        <dbReference type="EMBL" id="KAF0304208.1"/>
    </source>
</evidence>
<dbReference type="Proteomes" id="UP000440578">
    <property type="component" value="Unassembled WGS sequence"/>
</dbReference>
<comment type="similarity">
    <text evidence="1 3">Belongs to the peptidase M67A family. CSN6 subfamily.</text>
</comment>
<dbReference type="PANTHER" id="PTHR10540:SF8">
    <property type="entry name" value="COP9 SIGNALOSOME COMPLEX SUBUNIT 6"/>
    <property type="match status" value="1"/>
</dbReference>
<accession>A0A6A4WQ56</accession>
<dbReference type="InterPro" id="IPR037518">
    <property type="entry name" value="MPN"/>
</dbReference>
<dbReference type="PANTHER" id="PTHR10540">
    <property type="entry name" value="EUKARYOTIC TRANSLATION INITIATION FACTOR 3 SUBUNIT F-RELATED"/>
    <property type="match status" value="1"/>
</dbReference>
<evidence type="ECO:0000313" key="7">
    <source>
        <dbReference type="Proteomes" id="UP000440578"/>
    </source>
</evidence>
<feature type="region of interest" description="Disordered" evidence="4">
    <location>
        <begin position="1"/>
        <end position="32"/>
    </location>
</feature>
<dbReference type="InterPro" id="IPR024969">
    <property type="entry name" value="EIF3F/CSN6-like_C"/>
</dbReference>
<dbReference type="SMART" id="SM00232">
    <property type="entry name" value="JAB_MPN"/>
    <property type="match status" value="1"/>
</dbReference>
<keyword evidence="3" id="KW-0539">Nucleus</keyword>
<dbReference type="GO" id="GO:0008237">
    <property type="term" value="F:metallopeptidase activity"/>
    <property type="evidence" value="ECO:0007669"/>
    <property type="project" value="InterPro"/>
</dbReference>
<comment type="function">
    <text evidence="3">Component of the COP9 signalosome complex (CSN), a complex involved in various cellular and developmental processes.</text>
</comment>
<sequence length="330" mass="36479">MTSMEVEAGPSTSGAGSAAAESAPGPSSSAISGVMATGSASVTVQLHPLVILNISEHWTRIRAQEGSPRQVLGAIIGQQKGRNVEIMNSYELVFDEVDGQIVIDVEYYKLKESQFKQVFEHMDMLGWYTTGGAPNASDISVHKQICQLNESALLLKLNPQSISSELPITVLESVMDLVDGEAQMLLLETGYTLATEEAERIGVDHVARVSAGETDDKSKVAESLVPQHFALQMLRSRVRLIVRYIEAMQAGEVPVNYDILREAYSISHRLPVLQSAPVVQDLFTQMNDVTLMTYLGALTKVCYRTMQYMNKFNTLYDKQSIGRRMRGMYY</sequence>
<dbReference type="GO" id="GO:0008180">
    <property type="term" value="C:COP9 signalosome"/>
    <property type="evidence" value="ECO:0007669"/>
    <property type="project" value="UniProtKB-UniRule"/>
</dbReference>
<dbReference type="AlphaFoldDB" id="A0A6A4WQ56"/>
<evidence type="ECO:0000256" key="3">
    <source>
        <dbReference type="RuleBase" id="RU367006"/>
    </source>
</evidence>
<evidence type="ECO:0000256" key="4">
    <source>
        <dbReference type="SAM" id="MobiDB-lite"/>
    </source>
</evidence>
<dbReference type="GO" id="GO:0000338">
    <property type="term" value="P:protein deneddylation"/>
    <property type="evidence" value="ECO:0007669"/>
    <property type="project" value="InterPro"/>
</dbReference>
<dbReference type="InterPro" id="IPR000555">
    <property type="entry name" value="JAMM/MPN+_dom"/>
</dbReference>
<feature type="compositionally biased region" description="Low complexity" evidence="4">
    <location>
        <begin position="8"/>
        <end position="32"/>
    </location>
</feature>
<dbReference type="PROSITE" id="PS50249">
    <property type="entry name" value="MPN"/>
    <property type="match status" value="1"/>
</dbReference>
<dbReference type="OrthoDB" id="1378at2759"/>
<reference evidence="6 7" key="1">
    <citation type="submission" date="2019-07" db="EMBL/GenBank/DDBJ databases">
        <title>Draft genome assembly of a fouling barnacle, Amphibalanus amphitrite (Darwin, 1854): The first reference genome for Thecostraca.</title>
        <authorList>
            <person name="Kim W."/>
        </authorList>
    </citation>
    <scope>NUCLEOTIDE SEQUENCE [LARGE SCALE GENOMIC DNA]</scope>
    <source>
        <strain evidence="6">SNU_AA5</strain>
        <tissue evidence="6">Soma without cirri and trophi</tissue>
    </source>
</reference>
<dbReference type="FunFam" id="3.40.140.10:FF:000075">
    <property type="entry name" value="COP9 signalosome complex subunit 6"/>
    <property type="match status" value="1"/>
</dbReference>
<dbReference type="EMBL" id="VIIS01000864">
    <property type="protein sequence ID" value="KAF0304208.1"/>
    <property type="molecule type" value="Genomic_DNA"/>
</dbReference>
<evidence type="ECO:0000259" key="5">
    <source>
        <dbReference type="PROSITE" id="PS50249"/>
    </source>
</evidence>
<dbReference type="CDD" id="cd08063">
    <property type="entry name" value="MPN_CSN6"/>
    <property type="match status" value="1"/>
</dbReference>
<gene>
    <name evidence="6" type="primary">COPS6</name>
    <name evidence="6" type="ORF">FJT64_023943</name>
</gene>
<comment type="subcellular location">
    <subcellularLocation>
        <location evidence="3">Cytoplasm</location>
    </subcellularLocation>
    <subcellularLocation>
        <location evidence="3">Nucleus</location>
    </subcellularLocation>
</comment>
<dbReference type="Gene3D" id="3.40.140.10">
    <property type="entry name" value="Cytidine Deaminase, domain 2"/>
    <property type="match status" value="1"/>
</dbReference>
<dbReference type="Pfam" id="PF01398">
    <property type="entry name" value="JAB"/>
    <property type="match status" value="1"/>
</dbReference>
<dbReference type="InterPro" id="IPR033859">
    <property type="entry name" value="MPN_CSN6"/>
</dbReference>
<comment type="caution">
    <text evidence="6">The sequence shown here is derived from an EMBL/GenBank/DDBJ whole genome shotgun (WGS) entry which is preliminary data.</text>
</comment>
<keyword evidence="3" id="KW-0963">Cytoplasm</keyword>